<feature type="domain" description="GP-PDE" evidence="2">
    <location>
        <begin position="56"/>
        <end position="311"/>
    </location>
</feature>
<protein>
    <submittedName>
        <fullName evidence="3">Glycerophosphodiester phosphodiesterase</fullName>
    </submittedName>
</protein>
<dbReference type="InterPro" id="IPR030395">
    <property type="entry name" value="GP_PDE_dom"/>
</dbReference>
<dbReference type="Gene3D" id="3.20.20.190">
    <property type="entry name" value="Phosphatidylinositol (PI) phosphodiesterase"/>
    <property type="match status" value="1"/>
</dbReference>
<evidence type="ECO:0000256" key="1">
    <source>
        <dbReference type="SAM" id="Phobius"/>
    </source>
</evidence>
<dbReference type="Pfam" id="PF03009">
    <property type="entry name" value="GDPD"/>
    <property type="match status" value="1"/>
</dbReference>
<keyword evidence="1" id="KW-0472">Membrane</keyword>
<dbReference type="InterPro" id="IPR017946">
    <property type="entry name" value="PLC-like_Pdiesterase_TIM-brl"/>
</dbReference>
<accession>A0A5D4TCM4</accession>
<dbReference type="AlphaFoldDB" id="A0A5D4TCM4"/>
<dbReference type="EMBL" id="VTET01000005">
    <property type="protein sequence ID" value="TYS71866.1"/>
    <property type="molecule type" value="Genomic_DNA"/>
</dbReference>
<dbReference type="PROSITE" id="PS51704">
    <property type="entry name" value="GP_PDE"/>
    <property type="match status" value="1"/>
</dbReference>
<proteinExistence type="predicted"/>
<gene>
    <name evidence="3" type="ORF">FZC75_11955</name>
</gene>
<dbReference type="GO" id="GO:0008081">
    <property type="term" value="F:phosphoric diester hydrolase activity"/>
    <property type="evidence" value="ECO:0007669"/>
    <property type="project" value="InterPro"/>
</dbReference>
<evidence type="ECO:0000313" key="4">
    <source>
        <dbReference type="Proteomes" id="UP000324517"/>
    </source>
</evidence>
<feature type="transmembrane region" description="Helical" evidence="1">
    <location>
        <begin position="18"/>
        <end position="39"/>
    </location>
</feature>
<name>A0A5D4TCM4_9BACI</name>
<organism evidence="3 4">
    <name type="scientific">Sutcliffiella horikoshii</name>
    <dbReference type="NCBI Taxonomy" id="79883"/>
    <lineage>
        <taxon>Bacteria</taxon>
        <taxon>Bacillati</taxon>
        <taxon>Bacillota</taxon>
        <taxon>Bacilli</taxon>
        <taxon>Bacillales</taxon>
        <taxon>Bacillaceae</taxon>
        <taxon>Sutcliffiella</taxon>
    </lineage>
</organism>
<comment type="caution">
    <text evidence="3">The sequence shown here is derived from an EMBL/GenBank/DDBJ whole genome shotgun (WGS) entry which is preliminary data.</text>
</comment>
<dbReference type="RefSeq" id="WP_148979501.1">
    <property type="nucleotide sequence ID" value="NZ_JBNILM010000007.1"/>
</dbReference>
<keyword evidence="1" id="KW-1133">Transmembrane helix</keyword>
<sequence>MAEITIPSQKKSRKKRKAWIALGTIAGTIGTLSLIFTFLPVSKQVTKPFFENGGLPLVIAHQGGEHLAPSNTMIAFEQAVEMGVDVLETDIHITKDGHLVAIHDPTVDRTTNGQGEVAALTLEEVKQLDAGYHFVDLDGNNSFRGKGVTIPTVEEMFQAFPNTRIEIEIKDTNPPEKYEEIARKLWELTKEYNREDTLLVASFDQEILETFNSFTDGKVALVSGRQEITRFVLFHKLFVRNLYKPEVDAFQVPLQESIFDLTNLRLIRDAQRSGVQMHYWTIDDKETMRYLLEQGADGILTNRPDLLLEVREEMVD</sequence>
<dbReference type="PANTHER" id="PTHR46211:SF14">
    <property type="entry name" value="GLYCEROPHOSPHODIESTER PHOSPHODIESTERASE"/>
    <property type="match status" value="1"/>
</dbReference>
<dbReference type="OrthoDB" id="384721at2"/>
<keyword evidence="1" id="KW-0812">Transmembrane</keyword>
<evidence type="ECO:0000313" key="3">
    <source>
        <dbReference type="EMBL" id="TYS71866.1"/>
    </source>
</evidence>
<dbReference type="Proteomes" id="UP000324517">
    <property type="component" value="Unassembled WGS sequence"/>
</dbReference>
<dbReference type="SUPFAM" id="SSF51695">
    <property type="entry name" value="PLC-like phosphodiesterases"/>
    <property type="match status" value="1"/>
</dbReference>
<dbReference type="GO" id="GO:0006629">
    <property type="term" value="P:lipid metabolic process"/>
    <property type="evidence" value="ECO:0007669"/>
    <property type="project" value="InterPro"/>
</dbReference>
<dbReference type="PANTHER" id="PTHR46211">
    <property type="entry name" value="GLYCEROPHOSPHORYL DIESTER PHOSPHODIESTERASE"/>
    <property type="match status" value="1"/>
</dbReference>
<reference evidence="3 4" key="1">
    <citation type="submission" date="2019-08" db="EMBL/GenBank/DDBJ databases">
        <title>Bacillus genomes from the desert of Cuatro Cienegas, Coahuila.</title>
        <authorList>
            <person name="Olmedo-Alvarez G."/>
        </authorList>
    </citation>
    <scope>NUCLEOTIDE SEQUENCE [LARGE SCALE GENOMIC DNA]</scope>
    <source>
        <strain evidence="3 4">CH98b_3T</strain>
    </source>
</reference>
<evidence type="ECO:0000259" key="2">
    <source>
        <dbReference type="PROSITE" id="PS51704"/>
    </source>
</evidence>
<dbReference type="CDD" id="cd08561">
    <property type="entry name" value="GDPD_cytoplasmic_ScUgpQ2_like"/>
    <property type="match status" value="1"/>
</dbReference>